<evidence type="ECO:0000259" key="3">
    <source>
        <dbReference type="PROSITE" id="PS50966"/>
    </source>
</evidence>
<sequence length="1068" mass="122548">MSAPVNANADSTASKQNLFCKSNNFNNIQLFSTPNDSKDDQKSHFTPPRLSSSFNTHGIQTSESSIKDNQQQSQHYTNILPMSAPVNANADSTASKQNLFCKSNNINNIQLFSTPNDSKDDQKSHFTPPRLSSSFNTHGIQTSESSIKDNQQQSQHYTNILPMSAPVNANADSTASKQNLFCKSNNFNNIQLFSTPNDSKDDQKSHFTPPRLSSSFNTHGIQTSESSIKDNQQQSQHYTNILPMSAPVNANADSTASKQNLFCKSNNINNIQLFSTPNDSKDDQKSHFTPPRLSSSFNTHGIQTSESSIKDNQQQSQHYTNILPMSAPVNANADSTASKQNLFCKSNNFNNIQLFSTPNDSKDDQKSYFTPPQLSNSKISKDCHATESLSNKTILKNAPTDISKSSIAFSTDYFPPDWIDSSYSPAYVSIQPGLPFKQECWNYTYVSVFLNELLYFHKFKQNKKKLFACKNESQENWKVFIDSEEELNVTVSLEWIKKAWFRFEDNVYSYKRKHLKFRPELKLQKETCFVWIISFPGPGTRALLKHSSLLFYSLFDFSDVLQSFVKKSIKNGLEENEDTSTLLEFFCSFCNKQVNEATNKDDLMNTIKGYLLLNIIPVENNRKNLPKIEYNGILHYITSGVYLLPSCASILNENKLNGFLLDTTFRVLPYFTTSIIMGSKYNTGFALGYSFGPTEKSDYYLLLLNTIEKKCSFSFQKAIIESDQGKALRSAINLFKMTHLVCLRHLLKNLHFSPYSFHAKQLIEASTKVDYDSAVKNISQIFYKAIDRERNCQNKKKPPRSIEGEIKKVLDKIGLFYSFELNKIDIKDQKRWEEVSLQFRPKLKMPSTTNSLESYHGHLNKLTPRRNNFYSALCRLSCNLMNHNKNYSKRIKHNYEYLKRSINKEFKATNEQRMISEMEFYETTDSECQCSSTKLASAQLELNIPCKHQLALKRTLEFPELPDYKINMNDQYDELIISYNPIKDDLKNVQYDEKKYVIDTIKFYSKYKGNEIESFVDSKYNLTQNEKEFVLNKPATLLHLIDDGICYGCILKSMKKEPQNKEQLQLKQ</sequence>
<keyword evidence="1" id="KW-0479">Metal-binding</keyword>
<organism evidence="4 5">
    <name type="scientific">Tritrichomonas musculus</name>
    <dbReference type="NCBI Taxonomy" id="1915356"/>
    <lineage>
        <taxon>Eukaryota</taxon>
        <taxon>Metamonada</taxon>
        <taxon>Parabasalia</taxon>
        <taxon>Tritrichomonadida</taxon>
        <taxon>Tritrichomonadidae</taxon>
        <taxon>Tritrichomonas</taxon>
    </lineage>
</organism>
<accession>A0ABR2JUP8</accession>
<dbReference type="PROSITE" id="PS50966">
    <property type="entry name" value="ZF_SWIM"/>
    <property type="match status" value="1"/>
</dbReference>
<protein>
    <recommendedName>
        <fullName evidence="3">SWIM-type domain-containing protein</fullName>
    </recommendedName>
</protein>
<dbReference type="Proteomes" id="UP001470230">
    <property type="component" value="Unassembled WGS sequence"/>
</dbReference>
<gene>
    <name evidence="4" type="ORF">M9Y10_004344</name>
</gene>
<proteinExistence type="predicted"/>
<keyword evidence="1" id="KW-0862">Zinc</keyword>
<feature type="domain" description="SWIM-type" evidence="3">
    <location>
        <begin position="920"/>
        <end position="957"/>
    </location>
</feature>
<name>A0ABR2JUP8_9EUKA</name>
<keyword evidence="1" id="KW-0863">Zinc-finger</keyword>
<feature type="compositionally biased region" description="Polar residues" evidence="2">
    <location>
        <begin position="49"/>
        <end position="72"/>
    </location>
</feature>
<feature type="region of interest" description="Disordered" evidence="2">
    <location>
        <begin position="275"/>
        <end position="309"/>
    </location>
</feature>
<evidence type="ECO:0000313" key="4">
    <source>
        <dbReference type="EMBL" id="KAK8881600.1"/>
    </source>
</evidence>
<evidence type="ECO:0000256" key="2">
    <source>
        <dbReference type="SAM" id="MobiDB-lite"/>
    </source>
</evidence>
<feature type="compositionally biased region" description="Polar residues" evidence="2">
    <location>
        <begin position="130"/>
        <end position="147"/>
    </location>
</feature>
<reference evidence="4 5" key="1">
    <citation type="submission" date="2024-04" db="EMBL/GenBank/DDBJ databases">
        <title>Tritrichomonas musculus Genome.</title>
        <authorList>
            <person name="Alves-Ferreira E."/>
            <person name="Grigg M."/>
            <person name="Lorenzi H."/>
            <person name="Galac M."/>
        </authorList>
    </citation>
    <scope>NUCLEOTIDE SEQUENCE [LARGE SCALE GENOMIC DNA]</scope>
    <source>
        <strain evidence="4 5">EAF2021</strain>
    </source>
</reference>
<feature type="region of interest" description="Disordered" evidence="2">
    <location>
        <begin position="113"/>
        <end position="147"/>
    </location>
</feature>
<feature type="region of interest" description="Disordered" evidence="2">
    <location>
        <begin position="194"/>
        <end position="234"/>
    </location>
</feature>
<dbReference type="InterPro" id="IPR007527">
    <property type="entry name" value="Znf_SWIM"/>
</dbReference>
<dbReference type="EMBL" id="JAPFFF010000010">
    <property type="protein sequence ID" value="KAK8881600.1"/>
    <property type="molecule type" value="Genomic_DNA"/>
</dbReference>
<feature type="compositionally biased region" description="Polar residues" evidence="2">
    <location>
        <begin position="292"/>
        <end position="309"/>
    </location>
</feature>
<comment type="caution">
    <text evidence="4">The sequence shown here is derived from an EMBL/GenBank/DDBJ whole genome shotgun (WGS) entry which is preliminary data.</text>
</comment>
<keyword evidence="5" id="KW-1185">Reference proteome</keyword>
<feature type="compositionally biased region" description="Polar residues" evidence="2">
    <location>
        <begin position="211"/>
        <end position="234"/>
    </location>
</feature>
<feature type="region of interest" description="Disordered" evidence="2">
    <location>
        <begin position="31"/>
        <end position="72"/>
    </location>
</feature>
<evidence type="ECO:0000256" key="1">
    <source>
        <dbReference type="PROSITE-ProRule" id="PRU00325"/>
    </source>
</evidence>
<evidence type="ECO:0000313" key="5">
    <source>
        <dbReference type="Proteomes" id="UP001470230"/>
    </source>
</evidence>